<feature type="transmembrane region" description="Helical" evidence="1">
    <location>
        <begin position="12"/>
        <end position="36"/>
    </location>
</feature>
<evidence type="ECO:0000256" key="1">
    <source>
        <dbReference type="SAM" id="Phobius"/>
    </source>
</evidence>
<feature type="domain" description="DUF4190" evidence="2">
    <location>
        <begin position="12"/>
        <end position="75"/>
    </location>
</feature>
<dbReference type="Proteomes" id="UP001430954">
    <property type="component" value="Unassembled WGS sequence"/>
</dbReference>
<dbReference type="RefSeq" id="WP_223674960.1">
    <property type="nucleotide sequence ID" value="NZ_JAINZW010000002.1"/>
</dbReference>
<dbReference type="Pfam" id="PF13828">
    <property type="entry name" value="DUF4190"/>
    <property type="match status" value="1"/>
</dbReference>
<comment type="caution">
    <text evidence="3">The sequence shown here is derived from an EMBL/GenBank/DDBJ whole genome shotgun (WGS) entry which is preliminary data.</text>
</comment>
<keyword evidence="4" id="KW-1185">Reference proteome</keyword>
<evidence type="ECO:0000313" key="3">
    <source>
        <dbReference type="EMBL" id="MBZ4038749.1"/>
    </source>
</evidence>
<feature type="transmembrane region" description="Helical" evidence="1">
    <location>
        <begin position="56"/>
        <end position="89"/>
    </location>
</feature>
<sequence length="94" mass="9764">MNTPAPRTSTAAVISLVFGILSWFALPLVGGVVAVVTGHVARGEIRRGAGTVDGDALAVAGLVLGWTNLLVAVLAVMVFLMFFGGLAWLSWMTH</sequence>
<organism evidence="3 4">
    <name type="scientific">Novilysobacter selenitireducens</name>
    <dbReference type="NCBI Taxonomy" id="2872639"/>
    <lineage>
        <taxon>Bacteria</taxon>
        <taxon>Pseudomonadati</taxon>
        <taxon>Pseudomonadota</taxon>
        <taxon>Gammaproteobacteria</taxon>
        <taxon>Lysobacterales</taxon>
        <taxon>Lysobacteraceae</taxon>
        <taxon>Novilysobacter</taxon>
    </lineage>
</organism>
<evidence type="ECO:0000313" key="4">
    <source>
        <dbReference type="Proteomes" id="UP001430954"/>
    </source>
</evidence>
<evidence type="ECO:0000259" key="2">
    <source>
        <dbReference type="Pfam" id="PF13828"/>
    </source>
</evidence>
<proteinExistence type="predicted"/>
<dbReference type="EMBL" id="JAINZW010000002">
    <property type="protein sequence ID" value="MBZ4038749.1"/>
    <property type="molecule type" value="Genomic_DNA"/>
</dbReference>
<reference evidence="3 4" key="1">
    <citation type="submission" date="2021-09" db="EMBL/GenBank/DDBJ databases">
        <title>Lysobacter sp. 13A isolated from the river sediment.</title>
        <authorList>
            <person name="Liu H."/>
            <person name="Li S."/>
            <person name="Mao S."/>
        </authorList>
    </citation>
    <scope>NUCLEOTIDE SEQUENCE [LARGE SCALE GENOMIC DNA]</scope>
    <source>
        <strain evidence="3 4">13A</strain>
    </source>
</reference>
<accession>A0ABS7T4E6</accession>
<dbReference type="InterPro" id="IPR025241">
    <property type="entry name" value="DUF4190"/>
</dbReference>
<keyword evidence="1" id="KW-1133">Transmembrane helix</keyword>
<protein>
    <submittedName>
        <fullName evidence="3">DUF4190 domain-containing protein</fullName>
    </submittedName>
</protein>
<name>A0ABS7T4E6_9GAMM</name>
<keyword evidence="1" id="KW-0472">Membrane</keyword>
<gene>
    <name evidence="3" type="ORF">K6753_04310</name>
</gene>
<keyword evidence="1" id="KW-0812">Transmembrane</keyword>